<name>A0ABT2SJ67_9FIRM</name>
<proteinExistence type="predicted"/>
<protein>
    <submittedName>
        <fullName evidence="1">Uncharacterized protein</fullName>
    </submittedName>
</protein>
<comment type="caution">
    <text evidence="1">The sequence shown here is derived from an EMBL/GenBank/DDBJ whole genome shotgun (WGS) entry which is preliminary data.</text>
</comment>
<accession>A0ABT2SJ67</accession>
<dbReference type="RefSeq" id="WP_262653990.1">
    <property type="nucleotide sequence ID" value="NZ_JAOQKE010000003.1"/>
</dbReference>
<reference evidence="1 2" key="1">
    <citation type="journal article" date="2021" name="ISME Commun">
        <title>Automated analysis of genomic sequences facilitates high-throughput and comprehensive description of bacteria.</title>
        <authorList>
            <person name="Hitch T.C.A."/>
        </authorList>
    </citation>
    <scope>NUCLEOTIDE SEQUENCE [LARGE SCALE GENOMIC DNA]</scope>
    <source>
        <strain evidence="1 2">Sanger_29</strain>
    </source>
</reference>
<evidence type="ECO:0000313" key="2">
    <source>
        <dbReference type="Proteomes" id="UP001652338"/>
    </source>
</evidence>
<gene>
    <name evidence="1" type="ORF">OCV47_04140</name>
</gene>
<dbReference type="Proteomes" id="UP001652338">
    <property type="component" value="Unassembled WGS sequence"/>
</dbReference>
<organism evidence="1 2">
    <name type="scientific">Muricoprocola aceti</name>
    <dbReference type="NCBI Taxonomy" id="2981772"/>
    <lineage>
        <taxon>Bacteria</taxon>
        <taxon>Bacillati</taxon>
        <taxon>Bacillota</taxon>
        <taxon>Clostridia</taxon>
        <taxon>Lachnospirales</taxon>
        <taxon>Lachnospiraceae</taxon>
        <taxon>Muricoprocola</taxon>
    </lineage>
</organism>
<evidence type="ECO:0000313" key="1">
    <source>
        <dbReference type="EMBL" id="MCU6724557.1"/>
    </source>
</evidence>
<dbReference type="EMBL" id="JAOQKE010000003">
    <property type="protein sequence ID" value="MCU6724557.1"/>
    <property type="molecule type" value="Genomic_DNA"/>
</dbReference>
<sequence>MGGQVLELESDRLIKKGEQLGEARGKEIGKENRLDDLKRCIEDPVYRKKLLNEMQGILE</sequence>
<keyword evidence="2" id="KW-1185">Reference proteome</keyword>